<feature type="compositionally biased region" description="Polar residues" evidence="1">
    <location>
        <begin position="109"/>
        <end position="122"/>
    </location>
</feature>
<feature type="region of interest" description="Disordered" evidence="1">
    <location>
        <begin position="103"/>
        <end position="156"/>
    </location>
</feature>
<dbReference type="InterPro" id="IPR012340">
    <property type="entry name" value="NA-bd_OB-fold"/>
</dbReference>
<dbReference type="AlphaFoldDB" id="A0A209A1K3"/>
<dbReference type="Proteomes" id="UP000196440">
    <property type="component" value="Unassembled WGS sequence"/>
</dbReference>
<evidence type="ECO:0008006" key="4">
    <source>
        <dbReference type="Google" id="ProtNLM"/>
    </source>
</evidence>
<dbReference type="EMBL" id="NHOI01000013">
    <property type="protein sequence ID" value="OVZ86599.1"/>
    <property type="molecule type" value="Genomic_DNA"/>
</dbReference>
<proteinExistence type="predicted"/>
<name>A0A209A1K3_YERIN</name>
<organism evidence="2 3">
    <name type="scientific">Yersinia intermedia</name>
    <dbReference type="NCBI Taxonomy" id="631"/>
    <lineage>
        <taxon>Bacteria</taxon>
        <taxon>Pseudomonadati</taxon>
        <taxon>Pseudomonadota</taxon>
        <taxon>Gammaproteobacteria</taxon>
        <taxon>Enterobacterales</taxon>
        <taxon>Yersiniaceae</taxon>
        <taxon>Yersinia</taxon>
    </lineage>
</organism>
<reference evidence="2 3" key="1">
    <citation type="submission" date="2017-05" db="EMBL/GenBank/DDBJ databases">
        <title>Whole genome sequencing of Yersinia kristensenii.</title>
        <authorList>
            <person name="Campioni F."/>
        </authorList>
    </citation>
    <scope>NUCLEOTIDE SEQUENCE [LARGE SCALE GENOMIC DNA]</scope>
    <source>
        <strain evidence="2 3">CFSAN060536</strain>
    </source>
</reference>
<dbReference type="RefSeq" id="WP_087815984.1">
    <property type="nucleotide sequence ID" value="NZ_NHOI01000013.1"/>
</dbReference>
<accession>A0A209A1K3</accession>
<protein>
    <recommendedName>
        <fullName evidence="4">Single-stranded DNA-binding protein</fullName>
    </recommendedName>
</protein>
<feature type="compositionally biased region" description="Low complexity" evidence="1">
    <location>
        <begin position="123"/>
        <end position="144"/>
    </location>
</feature>
<evidence type="ECO:0000256" key="1">
    <source>
        <dbReference type="SAM" id="MobiDB-lite"/>
    </source>
</evidence>
<dbReference type="Gene3D" id="2.40.50.140">
    <property type="entry name" value="Nucleic acid-binding proteins"/>
    <property type="match status" value="1"/>
</dbReference>
<evidence type="ECO:0000313" key="2">
    <source>
        <dbReference type="EMBL" id="OVZ86599.1"/>
    </source>
</evidence>
<evidence type="ECO:0000313" key="3">
    <source>
        <dbReference type="Proteomes" id="UP000196440"/>
    </source>
</evidence>
<gene>
    <name evidence="2" type="ORF">CBW57_11660</name>
</gene>
<dbReference type="SUPFAM" id="SSF50249">
    <property type="entry name" value="Nucleic acid-binding proteins"/>
    <property type="match status" value="1"/>
</dbReference>
<sequence>MGHTITIKLQKPAREFAAGDSIGFGIRGGVRYYDRKSQKNEFTNYQAVIFAKEGKQAEFYREALTEGAIVEVFGESIKVDIYDGQNGQSITLELNNARLGFIEAGSKQGKPQQQESGKSSTPQNQQQWGQQHAQGQQQAAHQNNEPPMDFDDDIPF</sequence>
<comment type="caution">
    <text evidence="2">The sequence shown here is derived from an EMBL/GenBank/DDBJ whole genome shotgun (WGS) entry which is preliminary data.</text>
</comment>